<keyword evidence="7 9" id="KW-1133">Transmembrane helix</keyword>
<comment type="subcellular location">
    <subcellularLocation>
        <location evidence="1 9">Cell membrane</location>
        <topology evidence="1 9">Multi-pass membrane protein</topology>
    </subcellularLocation>
</comment>
<gene>
    <name evidence="11" type="primary">pstA</name>
    <name evidence="11" type="ORF">V3I05_09265</name>
</gene>
<dbReference type="Proteomes" id="UP001434737">
    <property type="component" value="Chromosome"/>
</dbReference>
<keyword evidence="8 9" id="KW-0472">Membrane</keyword>
<accession>A0ABZ3F555</accession>
<feature type="transmembrane region" description="Helical" evidence="9">
    <location>
        <begin position="263"/>
        <end position="288"/>
    </location>
</feature>
<name>A0ABZ3F555_9HELI</name>
<dbReference type="RefSeq" id="WP_300448231.1">
    <property type="nucleotide sequence ID" value="NZ_CP145316.1"/>
</dbReference>
<dbReference type="NCBIfam" id="TIGR00974">
    <property type="entry name" value="3a0107s02c"/>
    <property type="match status" value="1"/>
</dbReference>
<evidence type="ECO:0000259" key="10">
    <source>
        <dbReference type="PROSITE" id="PS50928"/>
    </source>
</evidence>
<evidence type="ECO:0000256" key="9">
    <source>
        <dbReference type="RuleBase" id="RU363043"/>
    </source>
</evidence>
<evidence type="ECO:0000256" key="6">
    <source>
        <dbReference type="ARBA" id="ARBA00022692"/>
    </source>
</evidence>
<dbReference type="PROSITE" id="PS50928">
    <property type="entry name" value="ABC_TM1"/>
    <property type="match status" value="1"/>
</dbReference>
<evidence type="ECO:0000256" key="1">
    <source>
        <dbReference type="ARBA" id="ARBA00004651"/>
    </source>
</evidence>
<evidence type="ECO:0000256" key="8">
    <source>
        <dbReference type="ARBA" id="ARBA00023136"/>
    </source>
</evidence>
<sequence length="293" mass="31927">MNRALLAITQAYEKYKWDISHKDKLSCALSFILHISMIVCGAMFVFVIGYILLNGIQHIHINLFEWEYTTQNVSMLPAIINTITIVFISLLLAIPIAIFGAIFLEEYTHSQSRLVRLVVLAIETLAGIPSIVYGLFGYLAFVVYCGFGLSLLSGALTLAIMVLPLILRNTQEAIRAVPHTYKEASLGLGASLLRTIFVVILPCAMSGIVAGIVLSVGRIVGESAALLYTAGSVAQIAGLYDSSRTLSVHMYALLSEGQYMEQAYASAVILLLIVIGINTLSHILAAYLNPYKH</sequence>
<dbReference type="Gene3D" id="1.10.3720.10">
    <property type="entry name" value="MetI-like"/>
    <property type="match status" value="1"/>
</dbReference>
<protein>
    <recommendedName>
        <fullName evidence="3 9">Phosphate transport system permease protein PstA</fullName>
    </recommendedName>
</protein>
<feature type="transmembrane region" description="Helical" evidence="9">
    <location>
        <begin position="114"/>
        <end position="135"/>
    </location>
</feature>
<dbReference type="InterPro" id="IPR005672">
    <property type="entry name" value="Phosphate_PstA"/>
</dbReference>
<evidence type="ECO:0000256" key="4">
    <source>
        <dbReference type="ARBA" id="ARBA00022448"/>
    </source>
</evidence>
<feature type="transmembrane region" description="Helical" evidence="9">
    <location>
        <begin position="31"/>
        <end position="53"/>
    </location>
</feature>
<evidence type="ECO:0000256" key="7">
    <source>
        <dbReference type="ARBA" id="ARBA00022989"/>
    </source>
</evidence>
<dbReference type="Pfam" id="PF00528">
    <property type="entry name" value="BPD_transp_1"/>
    <property type="match status" value="1"/>
</dbReference>
<feature type="domain" description="ABC transmembrane type-1" evidence="10">
    <location>
        <begin position="79"/>
        <end position="281"/>
    </location>
</feature>
<proteinExistence type="inferred from homology"/>
<keyword evidence="12" id="KW-1185">Reference proteome</keyword>
<feature type="transmembrane region" description="Helical" evidence="9">
    <location>
        <begin position="73"/>
        <end position="102"/>
    </location>
</feature>
<dbReference type="PANTHER" id="PTHR43470:SF3">
    <property type="entry name" value="PHOSPHATE TRANSPORT SYSTEM PERMEASE PROTEIN PSTA-RELATED"/>
    <property type="match status" value="1"/>
</dbReference>
<evidence type="ECO:0000256" key="3">
    <source>
        <dbReference type="ARBA" id="ARBA00016864"/>
    </source>
</evidence>
<keyword evidence="6 9" id="KW-0812">Transmembrane</keyword>
<evidence type="ECO:0000256" key="2">
    <source>
        <dbReference type="ARBA" id="ARBA00007069"/>
    </source>
</evidence>
<comment type="similarity">
    <text evidence="2 9">Belongs to the binding-protein-dependent transport system permease family. CysTW subfamily.</text>
</comment>
<feature type="transmembrane region" description="Helical" evidence="9">
    <location>
        <begin position="141"/>
        <end position="167"/>
    </location>
</feature>
<dbReference type="InterPro" id="IPR000515">
    <property type="entry name" value="MetI-like"/>
</dbReference>
<reference evidence="11 12" key="1">
    <citation type="submission" date="2024-02" db="EMBL/GenBank/DDBJ databases">
        <title>Genome and pathogenicity analysis of Helicobacter mastomyrinus isolated from mice.</title>
        <authorList>
            <person name="Zhu L."/>
        </authorList>
    </citation>
    <scope>NUCLEOTIDE SEQUENCE [LARGE SCALE GENOMIC DNA]</scope>
    <source>
        <strain evidence="11 12">Hm-17</strain>
    </source>
</reference>
<dbReference type="SUPFAM" id="SSF161098">
    <property type="entry name" value="MetI-like"/>
    <property type="match status" value="1"/>
</dbReference>
<dbReference type="PANTHER" id="PTHR43470">
    <property type="entry name" value="PHOSPHATE TRANSPORT SYSTEM PERMEASE PROTEIN PSTA-RELATED"/>
    <property type="match status" value="1"/>
</dbReference>
<keyword evidence="4" id="KW-0813">Transport</keyword>
<dbReference type="EMBL" id="CP145316">
    <property type="protein sequence ID" value="XAM17865.1"/>
    <property type="molecule type" value="Genomic_DNA"/>
</dbReference>
<feature type="transmembrane region" description="Helical" evidence="9">
    <location>
        <begin position="188"/>
        <end position="213"/>
    </location>
</feature>
<evidence type="ECO:0000256" key="5">
    <source>
        <dbReference type="ARBA" id="ARBA00022475"/>
    </source>
</evidence>
<dbReference type="InterPro" id="IPR035906">
    <property type="entry name" value="MetI-like_sf"/>
</dbReference>
<evidence type="ECO:0000313" key="11">
    <source>
        <dbReference type="EMBL" id="XAM17865.1"/>
    </source>
</evidence>
<keyword evidence="5 9" id="KW-1003">Cell membrane</keyword>
<evidence type="ECO:0000313" key="12">
    <source>
        <dbReference type="Proteomes" id="UP001434737"/>
    </source>
</evidence>
<dbReference type="CDD" id="cd06261">
    <property type="entry name" value="TM_PBP2"/>
    <property type="match status" value="1"/>
</dbReference>
<organism evidence="11 12">
    <name type="scientific">Helicobacter mastomyrinus</name>
    <dbReference type="NCBI Taxonomy" id="287948"/>
    <lineage>
        <taxon>Bacteria</taxon>
        <taxon>Pseudomonadati</taxon>
        <taxon>Campylobacterota</taxon>
        <taxon>Epsilonproteobacteria</taxon>
        <taxon>Campylobacterales</taxon>
        <taxon>Helicobacteraceae</taxon>
        <taxon>Helicobacter</taxon>
    </lineage>
</organism>